<protein>
    <submittedName>
        <fullName evidence="1">Uncharacterized protein</fullName>
    </submittedName>
</protein>
<dbReference type="AlphaFoldDB" id="A9WGL3"/>
<proteinExistence type="predicted"/>
<dbReference type="RefSeq" id="WP_012258199.1">
    <property type="nucleotide sequence ID" value="NC_010175.1"/>
</dbReference>
<dbReference type="KEGG" id="cau:Caur_2336"/>
<reference evidence="2" key="1">
    <citation type="journal article" date="2011" name="BMC Genomics">
        <title>Complete genome sequence of the filamentous anoxygenic phototrophic bacterium Chloroflexus aurantiacus.</title>
        <authorList>
            <person name="Tang K.H."/>
            <person name="Barry K."/>
            <person name="Chertkov O."/>
            <person name="Dalin E."/>
            <person name="Han C.S."/>
            <person name="Hauser L.J."/>
            <person name="Honchak B.M."/>
            <person name="Karbach L.E."/>
            <person name="Land M.L."/>
            <person name="Lapidus A."/>
            <person name="Larimer F.W."/>
            <person name="Mikhailova N."/>
            <person name="Pitluck S."/>
            <person name="Pierson B.K."/>
            <person name="Blankenship R.E."/>
        </authorList>
    </citation>
    <scope>NUCLEOTIDE SEQUENCE [LARGE SCALE GENOMIC DNA]</scope>
    <source>
        <strain evidence="2">ATCC 29366 / DSM 635 / J-10-fl</strain>
    </source>
</reference>
<organism evidence="1 2">
    <name type="scientific">Chloroflexus aurantiacus (strain ATCC 29366 / DSM 635 / J-10-fl)</name>
    <dbReference type="NCBI Taxonomy" id="324602"/>
    <lineage>
        <taxon>Bacteria</taxon>
        <taxon>Bacillati</taxon>
        <taxon>Chloroflexota</taxon>
        <taxon>Chloroflexia</taxon>
        <taxon>Chloroflexales</taxon>
        <taxon>Chloroflexineae</taxon>
        <taxon>Chloroflexaceae</taxon>
        <taxon>Chloroflexus</taxon>
    </lineage>
</organism>
<name>A9WGL3_CHLAA</name>
<dbReference type="Proteomes" id="UP000002008">
    <property type="component" value="Chromosome"/>
</dbReference>
<gene>
    <name evidence="1" type="ordered locus">Caur_2336</name>
</gene>
<dbReference type="HOGENOM" id="CLU_753760_0_0_0"/>
<keyword evidence="2" id="KW-1185">Reference proteome</keyword>
<evidence type="ECO:0000313" key="1">
    <source>
        <dbReference type="EMBL" id="ABY35545.1"/>
    </source>
</evidence>
<dbReference type="InParanoid" id="A9WGL3"/>
<dbReference type="EMBL" id="CP000909">
    <property type="protein sequence ID" value="ABY35545.1"/>
    <property type="molecule type" value="Genomic_DNA"/>
</dbReference>
<accession>A9WGL3</accession>
<evidence type="ECO:0000313" key="2">
    <source>
        <dbReference type="Proteomes" id="UP000002008"/>
    </source>
</evidence>
<dbReference type="EnsemblBacteria" id="ABY35545">
    <property type="protein sequence ID" value="ABY35545"/>
    <property type="gene ID" value="Caur_2336"/>
</dbReference>
<sequence length="367" mass="41650">MSDPLAPYYFPWPFGQQRFDELISQPDIFAGAFKESILANLNYRLMGTGLAQSGNILIQSVALDQNVLTVTFSPEGNRLLGLGQLSVMGNGSRPILVDAAGRTVEIARLTPNVVQRLAAISGVVVSVANVISAADLAHRMQQMETKLDLLIAYRRIDQEAKLEGVFYAARELCAGPISPDERRQLRQLRQELRELRIVLRKEWQRELEQIAQQQVTGFDVFFELLGRNWNGAMNIIGNAFQGRGEQKDAALPQLVNQVQQRAQQNERELYQQRWRAKFDPTLSYPFLIEFILRLEVVLAMASRDEVAYSQSLRDELAAIEQVVNYLDEQNQNLGLGYQFIADYRRLLGDYRQFGQALGSNLFIQQLP</sequence>
<dbReference type="PATRIC" id="fig|324602.8.peg.2645"/>